<protein>
    <submittedName>
        <fullName evidence="2">Uncharacterized protein</fullName>
    </submittedName>
</protein>
<sequence>MFKNIFFSHCIILNLHDRLTSPGINAGNEINRAKSRAFICVQSITLFLIYQLFLVNKVRFGGVG</sequence>
<name>A0A7W5H1M7_9PORP</name>
<organism evidence="2 3">
    <name type="scientific">Microbacter margulisiae</name>
    <dbReference type="NCBI Taxonomy" id="1350067"/>
    <lineage>
        <taxon>Bacteria</taxon>
        <taxon>Pseudomonadati</taxon>
        <taxon>Bacteroidota</taxon>
        <taxon>Bacteroidia</taxon>
        <taxon>Bacteroidales</taxon>
        <taxon>Porphyromonadaceae</taxon>
        <taxon>Microbacter</taxon>
    </lineage>
</organism>
<keyword evidence="1" id="KW-0472">Membrane</keyword>
<proteinExistence type="predicted"/>
<reference evidence="2 3" key="1">
    <citation type="submission" date="2020-08" db="EMBL/GenBank/DDBJ databases">
        <title>Genomic Encyclopedia of Type Strains, Phase IV (KMG-IV): sequencing the most valuable type-strain genomes for metagenomic binning, comparative biology and taxonomic classification.</title>
        <authorList>
            <person name="Goeker M."/>
        </authorList>
    </citation>
    <scope>NUCLEOTIDE SEQUENCE [LARGE SCALE GENOMIC DNA]</scope>
    <source>
        <strain evidence="2 3">DSM 27471</strain>
    </source>
</reference>
<accession>A0A7W5H1M7</accession>
<feature type="transmembrane region" description="Helical" evidence="1">
    <location>
        <begin position="37"/>
        <end position="55"/>
    </location>
</feature>
<comment type="caution">
    <text evidence="2">The sequence shown here is derived from an EMBL/GenBank/DDBJ whole genome shotgun (WGS) entry which is preliminary data.</text>
</comment>
<evidence type="ECO:0000313" key="3">
    <source>
        <dbReference type="Proteomes" id="UP000544222"/>
    </source>
</evidence>
<gene>
    <name evidence="2" type="ORF">FHX64_001956</name>
</gene>
<dbReference type="EMBL" id="JACHYB010000002">
    <property type="protein sequence ID" value="MBB3187758.1"/>
    <property type="molecule type" value="Genomic_DNA"/>
</dbReference>
<evidence type="ECO:0000256" key="1">
    <source>
        <dbReference type="SAM" id="Phobius"/>
    </source>
</evidence>
<keyword evidence="1" id="KW-1133">Transmembrane helix</keyword>
<keyword evidence="3" id="KW-1185">Reference proteome</keyword>
<keyword evidence="1" id="KW-0812">Transmembrane</keyword>
<evidence type="ECO:0000313" key="2">
    <source>
        <dbReference type="EMBL" id="MBB3187758.1"/>
    </source>
</evidence>
<dbReference type="AlphaFoldDB" id="A0A7W5H1M7"/>
<dbReference type="Proteomes" id="UP000544222">
    <property type="component" value="Unassembled WGS sequence"/>
</dbReference>